<keyword evidence="9" id="KW-1185">Reference proteome</keyword>
<evidence type="ECO:0000256" key="2">
    <source>
        <dbReference type="ARBA" id="ARBA00005466"/>
    </source>
</evidence>
<dbReference type="InterPro" id="IPR006094">
    <property type="entry name" value="Oxid_FAD_bind_N"/>
</dbReference>
<evidence type="ECO:0000259" key="7">
    <source>
        <dbReference type="PROSITE" id="PS51387"/>
    </source>
</evidence>
<dbReference type="Pfam" id="PF08031">
    <property type="entry name" value="BBE"/>
    <property type="match status" value="1"/>
</dbReference>
<proteinExistence type="inferred from homology"/>
<evidence type="ECO:0000256" key="6">
    <source>
        <dbReference type="SAM" id="SignalP"/>
    </source>
</evidence>
<organism evidence="8 9">
    <name type="scientific">Leucocoprinus leucothites</name>
    <dbReference type="NCBI Taxonomy" id="201217"/>
    <lineage>
        <taxon>Eukaryota</taxon>
        <taxon>Fungi</taxon>
        <taxon>Dikarya</taxon>
        <taxon>Basidiomycota</taxon>
        <taxon>Agaricomycotina</taxon>
        <taxon>Agaricomycetes</taxon>
        <taxon>Agaricomycetidae</taxon>
        <taxon>Agaricales</taxon>
        <taxon>Agaricineae</taxon>
        <taxon>Agaricaceae</taxon>
        <taxon>Leucocoprinus</taxon>
    </lineage>
</organism>
<protein>
    <recommendedName>
        <fullName evidence="7">FAD-binding PCMH-type domain-containing protein</fullName>
    </recommendedName>
</protein>
<dbReference type="AlphaFoldDB" id="A0A8H5FT56"/>
<feature type="domain" description="FAD-binding PCMH-type" evidence="7">
    <location>
        <begin position="60"/>
        <end position="233"/>
    </location>
</feature>
<comment type="similarity">
    <text evidence="2">Belongs to the oxygen-dependent FAD-linked oxidoreductase family.</text>
</comment>
<dbReference type="Pfam" id="PF01565">
    <property type="entry name" value="FAD_binding_4"/>
    <property type="match status" value="1"/>
</dbReference>
<dbReference type="OrthoDB" id="407275at2759"/>
<gene>
    <name evidence="8" type="ORF">D9756_010763</name>
</gene>
<feature type="chain" id="PRO_5034061824" description="FAD-binding PCMH-type domain-containing protein" evidence="6">
    <location>
        <begin position="27"/>
        <end position="506"/>
    </location>
</feature>
<evidence type="ECO:0000256" key="3">
    <source>
        <dbReference type="ARBA" id="ARBA00022630"/>
    </source>
</evidence>
<keyword evidence="4" id="KW-0274">FAD</keyword>
<dbReference type="InterPro" id="IPR050416">
    <property type="entry name" value="FAD-linked_Oxidoreductase"/>
</dbReference>
<evidence type="ECO:0000313" key="9">
    <source>
        <dbReference type="Proteomes" id="UP000559027"/>
    </source>
</evidence>
<accession>A0A8H5FT56</accession>
<evidence type="ECO:0000256" key="1">
    <source>
        <dbReference type="ARBA" id="ARBA00001974"/>
    </source>
</evidence>
<dbReference type="PROSITE" id="PS51387">
    <property type="entry name" value="FAD_PCMH"/>
    <property type="match status" value="1"/>
</dbReference>
<dbReference type="SUPFAM" id="SSF56176">
    <property type="entry name" value="FAD-binding/transporter-associated domain-like"/>
    <property type="match status" value="1"/>
</dbReference>
<dbReference type="GO" id="GO:0071949">
    <property type="term" value="F:FAD binding"/>
    <property type="evidence" value="ECO:0007669"/>
    <property type="project" value="InterPro"/>
</dbReference>
<dbReference type="InterPro" id="IPR016166">
    <property type="entry name" value="FAD-bd_PCMH"/>
</dbReference>
<dbReference type="Gene3D" id="3.40.462.20">
    <property type="match status" value="1"/>
</dbReference>
<dbReference type="InterPro" id="IPR016169">
    <property type="entry name" value="FAD-bd_PCMH_sub2"/>
</dbReference>
<dbReference type="PANTHER" id="PTHR42973">
    <property type="entry name" value="BINDING OXIDOREDUCTASE, PUTATIVE (AFU_ORTHOLOGUE AFUA_1G17690)-RELATED"/>
    <property type="match status" value="1"/>
</dbReference>
<name>A0A8H5FT56_9AGAR</name>
<dbReference type="Gene3D" id="3.30.465.10">
    <property type="match status" value="1"/>
</dbReference>
<dbReference type="PANTHER" id="PTHR42973:SF39">
    <property type="entry name" value="FAD-BINDING PCMH-TYPE DOMAIN-CONTAINING PROTEIN"/>
    <property type="match status" value="1"/>
</dbReference>
<dbReference type="EMBL" id="JAACJO010000021">
    <property type="protein sequence ID" value="KAF5348119.1"/>
    <property type="molecule type" value="Genomic_DNA"/>
</dbReference>
<evidence type="ECO:0000313" key="8">
    <source>
        <dbReference type="EMBL" id="KAF5348119.1"/>
    </source>
</evidence>
<keyword evidence="3" id="KW-0285">Flavoprotein</keyword>
<dbReference type="GO" id="GO:0016491">
    <property type="term" value="F:oxidoreductase activity"/>
    <property type="evidence" value="ECO:0007669"/>
    <property type="project" value="UniProtKB-KW"/>
</dbReference>
<evidence type="ECO:0000256" key="5">
    <source>
        <dbReference type="ARBA" id="ARBA00023002"/>
    </source>
</evidence>
<evidence type="ECO:0000256" key="4">
    <source>
        <dbReference type="ARBA" id="ARBA00022827"/>
    </source>
</evidence>
<feature type="signal peptide" evidence="6">
    <location>
        <begin position="1"/>
        <end position="26"/>
    </location>
</feature>
<sequence>MAIMPSFASFFTFAILSGFLCAISFAQSDLISDLKSNGIDYVASGDSGFATASAAFNHRFTYTPAAVAYPTTPEQVSTIVQIAVKHNTHVSARSGGHSYIANGLGGQNGVLVIDLNRHLTQIQVDSSSGRATIQSGSRLGNIALTLNDHGRGLGHGTCPYVGIGGHASFGGFGYASRLWGMAMDAIVSMNLVLANGTAVTASKSENSELFWGMRGAGPSFGITTSITVETFPTPDSATVFLYTWDFTASKAASVLNAYQSFSLGQVPPGFGSELEMQKGSRKGRISMTLQGVWFGDESAFDGIINPLLNQIGQRTQSQQVTPGRYIDSVAFFGGEDGRLNTTGRPDGHDNFYVKSLLTPESQPIGNESAQAFMTYLANEGFGTNLDWFIEVEEFGGPGSAVNAVPVEDTSFGNRDALFLIQFYGFTDDVDTTFPSSGLTFIDGMVNNIVNHMPSDWSYSAYPNYLDNRLQNWQQLYFGQNYGRLQQLKASIDPSNMFQFPTSIELP</sequence>
<reference evidence="8 9" key="1">
    <citation type="journal article" date="2020" name="ISME J.">
        <title>Uncovering the hidden diversity of litter-decomposition mechanisms in mushroom-forming fungi.</title>
        <authorList>
            <person name="Floudas D."/>
            <person name="Bentzer J."/>
            <person name="Ahren D."/>
            <person name="Johansson T."/>
            <person name="Persson P."/>
            <person name="Tunlid A."/>
        </authorList>
    </citation>
    <scope>NUCLEOTIDE SEQUENCE [LARGE SCALE GENOMIC DNA]</scope>
    <source>
        <strain evidence="8 9">CBS 146.42</strain>
    </source>
</reference>
<dbReference type="InterPro" id="IPR012951">
    <property type="entry name" value="BBE"/>
</dbReference>
<keyword evidence="5" id="KW-0560">Oxidoreductase</keyword>
<comment type="caution">
    <text evidence="8">The sequence shown here is derived from an EMBL/GenBank/DDBJ whole genome shotgun (WGS) entry which is preliminary data.</text>
</comment>
<comment type="cofactor">
    <cofactor evidence="1">
        <name>FAD</name>
        <dbReference type="ChEBI" id="CHEBI:57692"/>
    </cofactor>
</comment>
<keyword evidence="6" id="KW-0732">Signal</keyword>
<dbReference type="Proteomes" id="UP000559027">
    <property type="component" value="Unassembled WGS sequence"/>
</dbReference>
<dbReference type="InterPro" id="IPR036318">
    <property type="entry name" value="FAD-bd_PCMH-like_sf"/>
</dbReference>